<feature type="transmembrane region" description="Helical" evidence="1">
    <location>
        <begin position="220"/>
        <end position="239"/>
    </location>
</feature>
<keyword evidence="1" id="KW-1133">Transmembrane helix</keyword>
<feature type="transmembrane region" description="Helical" evidence="1">
    <location>
        <begin position="122"/>
        <end position="142"/>
    </location>
</feature>
<dbReference type="RefSeq" id="WP_089679655.1">
    <property type="nucleotide sequence ID" value="NZ_FNFO01000002.1"/>
</dbReference>
<accession>A0A1G9A692</accession>
<evidence type="ECO:0000313" key="3">
    <source>
        <dbReference type="Proteomes" id="UP000198510"/>
    </source>
</evidence>
<sequence length="999" mass="112861">MNLSTFVTRHLVALSGWGVLLLSTGVYLLSLEPTASFWDCGEFIACAYKLQVPHPPGAPFFLLLGRMFSLLALGDVTRVAFWVNVLSAMASGLTVFFLYESIVLLARKLLATQPEGRAKDLLLIGSGVVGSLAFAFTDSFWFSAVEAEVYALSSCFTAFVFWAMLRWETKADQPGADRWLLLIAYAIGLSLGVHLLNLLAIPALAFVYYFKKFTPTRMGVLLTLGAACLILVAVLSGIMTGLPSLAAQVELFFVNSLRLPFYSGVLVVALVVLVGLVWGLVWAQRHRKIWVHTTLLAVVFILIGYGSYGITLIRAHYHPPINMSAPDDLLPFISYLKREQYGERPLLKGPDFNAPLLRQERGAPVYAKRKERYEIQDYRTELVWDPSHMRWFPRLASTESRHASAYRQFFGIPTGQDLSQRRFRTGDNLQFFFRYQLGHMYGRYFLWNFAGRAGGEQHAASLWPWEWGLDLPETLAHDRARNQYFALPLLLGLLGLWFHFRRRAHDAWVVTLLFFFTGVAVIVYLNQPPVEPRERDYAFAGSFYAFAIWIGLGVIALAQLIQRWLPRATLRAGVAGAVGLLVPLVLLAENWDDHNRAGRYYSVDSARNLLNSCAPHAILFTGGDNDTYPLWYVQSVEGFRTDVRVCHLSLLDVDWYANQMKERAYQSAPLPISFTPDQFQRGTNDYLPYVAHPQAKNGVDLEQYLKLVKEEHPAIQVGLQGGGTANVLPTKTLRLAVNRDEVVSSGTLPASADIAPQLEIQLTQNHLTKADLLVLDMIATNHWQRPIYFSASMARENYLNLWDYLQLEGGAYRLVPGTASPRIALDPVPGASSEGHVAADIMYDRMMHHFFWRNLDDATRNYDSEYRRNALIQRGNFQRLATQLLQEGKTEQAREAMVRCLEVMPDAALPYDFYSVQLVAPLLNVGEGERATHIATTMSRRAEEELAYQERHPDTDAINPQLPLYILQQLALAYQQHGDATQAERYRQLLERYASLARR</sequence>
<feature type="transmembrane region" description="Helical" evidence="1">
    <location>
        <begin position="507"/>
        <end position="525"/>
    </location>
</feature>
<feature type="transmembrane region" description="Helical" evidence="1">
    <location>
        <begin position="57"/>
        <end position="74"/>
    </location>
</feature>
<name>A0A1G9A692_9BACT</name>
<feature type="transmembrane region" description="Helical" evidence="1">
    <location>
        <begin position="537"/>
        <end position="558"/>
    </location>
</feature>
<feature type="transmembrane region" description="Helical" evidence="1">
    <location>
        <begin position="484"/>
        <end position="500"/>
    </location>
</feature>
<dbReference type="InterPro" id="IPR052724">
    <property type="entry name" value="GT117_domain-containing"/>
</dbReference>
<proteinExistence type="predicted"/>
<gene>
    <name evidence="2" type="ORF">SAMN05421823_102194</name>
</gene>
<reference evidence="2 3" key="1">
    <citation type="submission" date="2016-10" db="EMBL/GenBank/DDBJ databases">
        <authorList>
            <person name="de Groot N.N."/>
        </authorList>
    </citation>
    <scope>NUCLEOTIDE SEQUENCE [LARGE SCALE GENOMIC DNA]</scope>
    <source>
        <strain evidence="2 3">DSM 25186</strain>
    </source>
</reference>
<dbReference type="Proteomes" id="UP000198510">
    <property type="component" value="Unassembled WGS sequence"/>
</dbReference>
<evidence type="ECO:0000256" key="1">
    <source>
        <dbReference type="SAM" id="Phobius"/>
    </source>
</evidence>
<dbReference type="STRING" id="1075417.SAMN05421823_102194"/>
<keyword evidence="1" id="KW-0472">Membrane</keyword>
<dbReference type="EMBL" id="FNFO01000002">
    <property type="protein sequence ID" value="SDK22856.1"/>
    <property type="molecule type" value="Genomic_DNA"/>
</dbReference>
<dbReference type="PANTHER" id="PTHR16214">
    <property type="entry name" value="TRANSMEMBRANE PROTEIN 260"/>
    <property type="match status" value="1"/>
</dbReference>
<dbReference type="OrthoDB" id="9807602at2"/>
<evidence type="ECO:0008006" key="4">
    <source>
        <dbReference type="Google" id="ProtNLM"/>
    </source>
</evidence>
<dbReference type="AlphaFoldDB" id="A0A1G9A692"/>
<feature type="transmembrane region" description="Helical" evidence="1">
    <location>
        <begin position="81"/>
        <end position="102"/>
    </location>
</feature>
<dbReference type="Pfam" id="PF11028">
    <property type="entry name" value="TMEM260-like"/>
    <property type="match status" value="1"/>
</dbReference>
<keyword evidence="1" id="KW-0812">Transmembrane</keyword>
<organism evidence="2 3">
    <name type="scientific">Catalinimonas alkaloidigena</name>
    <dbReference type="NCBI Taxonomy" id="1075417"/>
    <lineage>
        <taxon>Bacteria</taxon>
        <taxon>Pseudomonadati</taxon>
        <taxon>Bacteroidota</taxon>
        <taxon>Cytophagia</taxon>
        <taxon>Cytophagales</taxon>
        <taxon>Catalimonadaceae</taxon>
        <taxon>Catalinimonas</taxon>
    </lineage>
</organism>
<dbReference type="InterPro" id="IPR021280">
    <property type="entry name" value="TMEM260-like"/>
</dbReference>
<feature type="transmembrane region" description="Helical" evidence="1">
    <location>
        <begin position="12"/>
        <end position="29"/>
    </location>
</feature>
<keyword evidence="3" id="KW-1185">Reference proteome</keyword>
<feature type="transmembrane region" description="Helical" evidence="1">
    <location>
        <begin position="149"/>
        <end position="167"/>
    </location>
</feature>
<protein>
    <recommendedName>
        <fullName evidence="4">DUF2723 domain-containing protein</fullName>
    </recommendedName>
</protein>
<feature type="transmembrane region" description="Helical" evidence="1">
    <location>
        <begin position="289"/>
        <end position="308"/>
    </location>
</feature>
<feature type="transmembrane region" description="Helical" evidence="1">
    <location>
        <begin position="570"/>
        <end position="588"/>
    </location>
</feature>
<evidence type="ECO:0000313" key="2">
    <source>
        <dbReference type="EMBL" id="SDK22856.1"/>
    </source>
</evidence>
<feature type="transmembrane region" description="Helical" evidence="1">
    <location>
        <begin position="179"/>
        <end position="208"/>
    </location>
</feature>
<feature type="transmembrane region" description="Helical" evidence="1">
    <location>
        <begin position="259"/>
        <end position="282"/>
    </location>
</feature>
<dbReference type="PANTHER" id="PTHR16214:SF3">
    <property type="entry name" value="TRANSMEMBRANE PROTEIN 260"/>
    <property type="match status" value="1"/>
</dbReference>